<dbReference type="EMBL" id="FNIX01000002">
    <property type="protein sequence ID" value="SDO49253.1"/>
    <property type="molecule type" value="Genomic_DNA"/>
</dbReference>
<dbReference type="RefSeq" id="WP_143022597.1">
    <property type="nucleotide sequence ID" value="NZ_FNIX01000002.1"/>
</dbReference>
<name>A0A1H0K0I6_9PSEU</name>
<gene>
    <name evidence="1" type="ORF">SAMN05421507_102704</name>
</gene>
<dbReference type="Proteomes" id="UP000199691">
    <property type="component" value="Unassembled WGS sequence"/>
</dbReference>
<dbReference type="OrthoDB" id="4272688at2"/>
<accession>A0A1H0K0I6</accession>
<dbReference type="AlphaFoldDB" id="A0A1H0K0I6"/>
<evidence type="ECO:0000313" key="1">
    <source>
        <dbReference type="EMBL" id="SDO49253.1"/>
    </source>
</evidence>
<reference evidence="2" key="1">
    <citation type="submission" date="2016-10" db="EMBL/GenBank/DDBJ databases">
        <authorList>
            <person name="Varghese N."/>
            <person name="Submissions S."/>
        </authorList>
    </citation>
    <scope>NUCLEOTIDE SEQUENCE [LARGE SCALE GENOMIC DNA]</scope>
    <source>
        <strain evidence="2">CGMCC 4.6609</strain>
    </source>
</reference>
<keyword evidence="2" id="KW-1185">Reference proteome</keyword>
<evidence type="ECO:0000313" key="2">
    <source>
        <dbReference type="Proteomes" id="UP000199691"/>
    </source>
</evidence>
<proteinExistence type="predicted"/>
<protein>
    <submittedName>
        <fullName evidence="1">Uncharacterized protein</fullName>
    </submittedName>
</protein>
<dbReference type="STRING" id="641025.SAMN05421507_102704"/>
<organism evidence="1 2">
    <name type="scientific">Lentzea jiangxiensis</name>
    <dbReference type="NCBI Taxonomy" id="641025"/>
    <lineage>
        <taxon>Bacteria</taxon>
        <taxon>Bacillati</taxon>
        <taxon>Actinomycetota</taxon>
        <taxon>Actinomycetes</taxon>
        <taxon>Pseudonocardiales</taxon>
        <taxon>Pseudonocardiaceae</taxon>
        <taxon>Lentzea</taxon>
    </lineage>
</organism>
<sequence>MLESTLPGFTEAEALGERDAEFIAELRDLLERHGNIDRFGLCLLHDHFPVQRDELLMETNDPATRTLTSTPQPISALAEFKGTMWRLHRSESGDVSPTRTVQVLRGVPCEILQGCKEDKCK</sequence>